<feature type="compositionally biased region" description="Polar residues" evidence="1">
    <location>
        <begin position="105"/>
        <end position="121"/>
    </location>
</feature>
<protein>
    <submittedName>
        <fullName evidence="2">Uncharacterized protein</fullName>
    </submittedName>
</protein>
<dbReference type="Proteomes" id="UP000240760">
    <property type="component" value="Unassembled WGS sequence"/>
</dbReference>
<keyword evidence="3" id="KW-1185">Reference proteome</keyword>
<accession>A0A2T4CDD3</accession>
<organism evidence="2 3">
    <name type="scientific">Trichoderma longibrachiatum ATCC 18648</name>
    <dbReference type="NCBI Taxonomy" id="983965"/>
    <lineage>
        <taxon>Eukaryota</taxon>
        <taxon>Fungi</taxon>
        <taxon>Dikarya</taxon>
        <taxon>Ascomycota</taxon>
        <taxon>Pezizomycotina</taxon>
        <taxon>Sordariomycetes</taxon>
        <taxon>Hypocreomycetidae</taxon>
        <taxon>Hypocreales</taxon>
        <taxon>Hypocreaceae</taxon>
        <taxon>Trichoderma</taxon>
    </lineage>
</organism>
<name>A0A2T4CDD3_TRILO</name>
<feature type="region of interest" description="Disordered" evidence="1">
    <location>
        <begin position="103"/>
        <end position="140"/>
    </location>
</feature>
<evidence type="ECO:0000313" key="3">
    <source>
        <dbReference type="Proteomes" id="UP000240760"/>
    </source>
</evidence>
<dbReference type="EMBL" id="KZ679128">
    <property type="protein sequence ID" value="PTB79581.1"/>
    <property type="molecule type" value="Genomic_DNA"/>
</dbReference>
<sequence length="155" mass="17240">MLINPTSNQHRPVFWTLQNPCQDGRTIGNLFVPMKSSLTDGTCGIMPFVSLAVRNMGDIMHEPWHGTIQQRHFALQLSSYKRPNENRGLTFFIPVASNARLKQPATRSSYQTPALTTSTPRSLRPGPTTAGWRGPRSCSRSLAATTQRPFHCSGM</sequence>
<evidence type="ECO:0000256" key="1">
    <source>
        <dbReference type="SAM" id="MobiDB-lite"/>
    </source>
</evidence>
<proteinExistence type="predicted"/>
<reference evidence="2 3" key="1">
    <citation type="submission" date="2016-07" db="EMBL/GenBank/DDBJ databases">
        <title>Multiple horizontal gene transfer events from other fungi enriched the ability of initially mycotrophic Trichoderma (Ascomycota) to feed on dead plant biomass.</title>
        <authorList>
            <consortium name="DOE Joint Genome Institute"/>
            <person name="Aerts A."/>
            <person name="Atanasova L."/>
            <person name="Chenthamara K."/>
            <person name="Zhang J."/>
            <person name="Grujic M."/>
            <person name="Henrissat B."/>
            <person name="Kuo A."/>
            <person name="Salamov A."/>
            <person name="Lipzen A."/>
            <person name="Labutti K."/>
            <person name="Barry K."/>
            <person name="Miao Y."/>
            <person name="Rahimi M.J."/>
            <person name="Shen Q."/>
            <person name="Grigoriev I.V."/>
            <person name="Kubicek C.P."/>
            <person name="Druzhinina I.S."/>
        </authorList>
    </citation>
    <scope>NUCLEOTIDE SEQUENCE [LARGE SCALE GENOMIC DNA]</scope>
    <source>
        <strain evidence="2 3">ATCC 18648</strain>
    </source>
</reference>
<evidence type="ECO:0000313" key="2">
    <source>
        <dbReference type="EMBL" id="PTB79581.1"/>
    </source>
</evidence>
<dbReference type="AlphaFoldDB" id="A0A2T4CDD3"/>
<gene>
    <name evidence="2" type="ORF">M440DRAFT_1173290</name>
</gene>